<proteinExistence type="predicted"/>
<evidence type="ECO:0000259" key="2">
    <source>
        <dbReference type="Pfam" id="PF21986"/>
    </source>
</evidence>
<dbReference type="GO" id="GO:0003824">
    <property type="term" value="F:catalytic activity"/>
    <property type="evidence" value="ECO:0007669"/>
    <property type="project" value="InterPro"/>
</dbReference>
<dbReference type="KEGG" id="sus:Acid_0865"/>
<dbReference type="Gene3D" id="3.90.1300.10">
    <property type="entry name" value="Amidase signature (AS) domain"/>
    <property type="match status" value="1"/>
</dbReference>
<dbReference type="InterPro" id="IPR053844">
    <property type="entry name" value="AH_C"/>
</dbReference>
<gene>
    <name evidence="3" type="ordered locus">Acid_0865</name>
</gene>
<sequence length="594" mass="63507">MKTEIRLDLASLRELYKSGRATPSDVISAIYDRLAQGPLEPVWISTFPRDKAMSKVRKLERDPLASALPLYGVPFAVKDNIDVAGLPTTAGCPAYSYSPGHSARVVHSLMEAGAIPIGKTNMDQFATGLVGTRSPHGACSSVFNSRYISGGSSSGSAVAVASGLASFSLGTDTAGSGRVPAAFNGLVGLKPTRGVLSTKGVVPACRTLDCVSIFAENADDAHTIWLAARGFDADDPFSRAARPGEDSAPWLAGTFRFGVPPADQLEFFGDEGAATLYAEAVARLERVGGRKVEIDFSTFRAAAELLYAGPWVAERYAAIREFIEAHASEMNPVVRGIIEGARRYSAADAFDAEYRLRELRRATETQWEEMDVLVLPTTGTIYTHDAVASEPVRMNTNLGYYTNFVNLLDLAALAIPAGRRPDGLPFGISLIGRAFSDEALLSLAKRLEGEGAASAARTCPTGCVALAVVGAHLSGQPLNWQLTDRGARLLKTCRTSADYRLYALEGTMPPKPGLVRERDFRGPGIEVEVWAIPEDRFGSFVADVPAPLGIGNAILDDGQTVKCFICEAYAIAGAAEVTRFGGWRNYLSQPVSQR</sequence>
<dbReference type="InterPro" id="IPR023631">
    <property type="entry name" value="Amidase_dom"/>
</dbReference>
<dbReference type="PANTHER" id="PTHR11895:SF169">
    <property type="entry name" value="GLUTAMYL-TRNA(GLN) AMIDOTRANSFERASE"/>
    <property type="match status" value="1"/>
</dbReference>
<accession>Q02AQ2</accession>
<organism evidence="3">
    <name type="scientific">Solibacter usitatus (strain Ellin6076)</name>
    <dbReference type="NCBI Taxonomy" id="234267"/>
    <lineage>
        <taxon>Bacteria</taxon>
        <taxon>Pseudomonadati</taxon>
        <taxon>Acidobacteriota</taxon>
        <taxon>Terriglobia</taxon>
        <taxon>Bryobacterales</taxon>
        <taxon>Solibacteraceae</taxon>
        <taxon>Candidatus Solibacter</taxon>
    </lineage>
</organism>
<dbReference type="STRING" id="234267.Acid_0865"/>
<dbReference type="InParanoid" id="Q02AQ2"/>
<evidence type="ECO:0000313" key="3">
    <source>
        <dbReference type="EMBL" id="ABJ81864.1"/>
    </source>
</evidence>
<dbReference type="PANTHER" id="PTHR11895">
    <property type="entry name" value="TRANSAMIDASE"/>
    <property type="match status" value="1"/>
</dbReference>
<dbReference type="NCBIfam" id="NF006043">
    <property type="entry name" value="PRK08186.1"/>
    <property type="match status" value="1"/>
</dbReference>
<dbReference type="OrthoDB" id="9811471at2"/>
<dbReference type="Gene3D" id="1.20.58.1700">
    <property type="match status" value="1"/>
</dbReference>
<dbReference type="InterPro" id="IPR036928">
    <property type="entry name" value="AS_sf"/>
</dbReference>
<feature type="domain" description="Allophanate hydrolase C-terminal" evidence="2">
    <location>
        <begin position="464"/>
        <end position="587"/>
    </location>
</feature>
<evidence type="ECO:0000259" key="1">
    <source>
        <dbReference type="Pfam" id="PF01425"/>
    </source>
</evidence>
<feature type="domain" description="Amidase" evidence="1">
    <location>
        <begin position="45"/>
        <end position="441"/>
    </location>
</feature>
<dbReference type="Gene3D" id="3.10.490.10">
    <property type="entry name" value="Gamma-glutamyl cyclotransferase-like"/>
    <property type="match status" value="1"/>
</dbReference>
<dbReference type="InterPro" id="IPR000120">
    <property type="entry name" value="Amidase"/>
</dbReference>
<dbReference type="NCBIfam" id="TIGR02713">
    <property type="entry name" value="allophanate_hyd"/>
    <property type="match status" value="1"/>
</dbReference>
<dbReference type="HOGENOM" id="CLU_009600_0_1_0"/>
<dbReference type="eggNOG" id="COG0154">
    <property type="taxonomic scope" value="Bacteria"/>
</dbReference>
<dbReference type="SUPFAM" id="SSF75304">
    <property type="entry name" value="Amidase signature (AS) enzymes"/>
    <property type="match status" value="1"/>
</dbReference>
<dbReference type="Pfam" id="PF01425">
    <property type="entry name" value="Amidase"/>
    <property type="match status" value="1"/>
</dbReference>
<reference evidence="3" key="1">
    <citation type="submission" date="2006-10" db="EMBL/GenBank/DDBJ databases">
        <title>Complete sequence of Solibacter usitatus Ellin6076.</title>
        <authorList>
            <consortium name="US DOE Joint Genome Institute"/>
            <person name="Copeland A."/>
            <person name="Lucas S."/>
            <person name="Lapidus A."/>
            <person name="Barry K."/>
            <person name="Detter J.C."/>
            <person name="Glavina del Rio T."/>
            <person name="Hammon N."/>
            <person name="Israni S."/>
            <person name="Dalin E."/>
            <person name="Tice H."/>
            <person name="Pitluck S."/>
            <person name="Thompson L.S."/>
            <person name="Brettin T."/>
            <person name="Bruce D."/>
            <person name="Han C."/>
            <person name="Tapia R."/>
            <person name="Gilna P."/>
            <person name="Schmutz J."/>
            <person name="Larimer F."/>
            <person name="Land M."/>
            <person name="Hauser L."/>
            <person name="Kyrpides N."/>
            <person name="Mikhailova N."/>
            <person name="Janssen P.H."/>
            <person name="Kuske C.R."/>
            <person name="Richardson P."/>
        </authorList>
    </citation>
    <scope>NUCLEOTIDE SEQUENCE</scope>
    <source>
        <strain evidence="3">Ellin6076</strain>
    </source>
</reference>
<name>Q02AQ2_SOLUE</name>
<protein>
    <submittedName>
        <fullName evidence="3">Amidase</fullName>
    </submittedName>
</protein>
<dbReference type="Pfam" id="PF21986">
    <property type="entry name" value="AH_C"/>
    <property type="match status" value="1"/>
</dbReference>
<dbReference type="EMBL" id="CP000473">
    <property type="protein sequence ID" value="ABJ81864.1"/>
    <property type="molecule type" value="Genomic_DNA"/>
</dbReference>
<dbReference type="InterPro" id="IPR014085">
    <property type="entry name" value="Allophanate_hydrolase"/>
</dbReference>
<dbReference type="AlphaFoldDB" id="Q02AQ2"/>